<evidence type="ECO:0000256" key="2">
    <source>
        <dbReference type="SAM" id="SignalP"/>
    </source>
</evidence>
<feature type="compositionally biased region" description="Low complexity" evidence="1">
    <location>
        <begin position="481"/>
        <end position="511"/>
    </location>
</feature>
<feature type="compositionally biased region" description="Polar residues" evidence="1">
    <location>
        <begin position="645"/>
        <end position="664"/>
    </location>
</feature>
<sequence length="688" mass="69065">MPWNPRIMLSCLAAVASGKLGSSGGSSSDSGSAPLSGPNIPHRVECLVRALLIAGRQLGEGLAEQYRPVLDGLYDQLAVHKSLVPSDLSPDVQALLSQLFELRSGGWAVSNSMAMGTATSGSGLTRTNGMPGSSKNGCPPSRVPLTAAAEAATATAASTASKWGKGSTSGVVVVHRSSGRLVMAAPGSAAAAAATATATTASTSSSSSSQNSSPPPPLSSPCDSGLVEVSGGSPAMEVLLRQQQLLGGSSSNSLHSRAASQSQNLEGLWELTPDTYSDVRGQLLLQPVANSPATLEAMADELVESAVAASGGDPRCPCWGLRTPPQQEAPTGGGAVSDSEVGEAAVAATKPPPLTDAEWTELMQQQWAAQFAACDIYVRLCVDALQQMCAVTPSTRSPEIAPPAGDTGSSGGTSGAGPRTTASQVGGAATEAAGSITASSASTAVAGDTGRAFRRALLSAAQTHFERCLAALLPVPPSPAPNALSRSSSQAAMSTATTQSSDPVPAGAPDVAAVAPPRRAWGDMPAVAPDAAAALPRARGICHLLLGLLRHGILTPRIVLHCAAALVDGAAGGSVLCLQCACILLAGAGKQSGMFKMAEAAAFESMVKRLQSLVEADKATPGSTAVNGNGAVDRTIAAGAADRTGSCSNDATVHSTSGSQSTDAASGHGLEFRQRFVCWLVTGLRARQ</sequence>
<feature type="region of interest" description="Disordered" evidence="1">
    <location>
        <begin position="479"/>
        <end position="511"/>
    </location>
</feature>
<feature type="compositionally biased region" description="Low complexity" evidence="1">
    <location>
        <begin position="201"/>
        <end position="212"/>
    </location>
</feature>
<dbReference type="EMBL" id="GL378346">
    <property type="protein sequence ID" value="EFJ47160.1"/>
    <property type="molecule type" value="Genomic_DNA"/>
</dbReference>
<feature type="region of interest" description="Disordered" evidence="1">
    <location>
        <begin position="394"/>
        <end position="428"/>
    </location>
</feature>
<evidence type="ECO:0008006" key="5">
    <source>
        <dbReference type="Google" id="ProtNLM"/>
    </source>
</evidence>
<dbReference type="GeneID" id="9615887"/>
<feature type="chain" id="PRO_5003124040" description="MIF4G domain-containing protein" evidence="2">
    <location>
        <begin position="19"/>
        <end position="688"/>
    </location>
</feature>
<feature type="compositionally biased region" description="Low complexity" evidence="1">
    <location>
        <begin position="416"/>
        <end position="428"/>
    </location>
</feature>
<organism evidence="4">
    <name type="scientific">Volvox carteri f. nagariensis</name>
    <dbReference type="NCBI Taxonomy" id="3068"/>
    <lineage>
        <taxon>Eukaryota</taxon>
        <taxon>Viridiplantae</taxon>
        <taxon>Chlorophyta</taxon>
        <taxon>core chlorophytes</taxon>
        <taxon>Chlorophyceae</taxon>
        <taxon>CS clade</taxon>
        <taxon>Chlamydomonadales</taxon>
        <taxon>Volvocaceae</taxon>
        <taxon>Volvox</taxon>
    </lineage>
</organism>
<dbReference type="KEGG" id="vcn:VOLCADRAFT_92323"/>
<accession>D8TZD1</accession>
<dbReference type="InParanoid" id="D8TZD1"/>
<evidence type="ECO:0000313" key="3">
    <source>
        <dbReference type="EMBL" id="EFJ47160.1"/>
    </source>
</evidence>
<dbReference type="RefSeq" id="XP_002951709.1">
    <property type="nucleotide sequence ID" value="XM_002951663.1"/>
</dbReference>
<gene>
    <name evidence="3" type="ORF">VOLCADRAFT_92323</name>
</gene>
<proteinExistence type="predicted"/>
<feature type="region of interest" description="Disordered" evidence="1">
    <location>
        <begin position="642"/>
        <end position="665"/>
    </location>
</feature>
<protein>
    <recommendedName>
        <fullName evidence="5">MIF4G domain-containing protein</fullName>
    </recommendedName>
</protein>
<feature type="region of interest" description="Disordered" evidence="1">
    <location>
        <begin position="201"/>
        <end position="227"/>
    </location>
</feature>
<dbReference type="OrthoDB" id="544505at2759"/>
<keyword evidence="4" id="KW-1185">Reference proteome</keyword>
<evidence type="ECO:0000256" key="1">
    <source>
        <dbReference type="SAM" id="MobiDB-lite"/>
    </source>
</evidence>
<feature type="signal peptide" evidence="2">
    <location>
        <begin position="1"/>
        <end position="18"/>
    </location>
</feature>
<reference evidence="3 4" key="1">
    <citation type="journal article" date="2010" name="Science">
        <title>Genomic analysis of organismal complexity in the multicellular green alga Volvox carteri.</title>
        <authorList>
            <person name="Prochnik S.E."/>
            <person name="Umen J."/>
            <person name="Nedelcu A.M."/>
            <person name="Hallmann A."/>
            <person name="Miller S.M."/>
            <person name="Nishii I."/>
            <person name="Ferris P."/>
            <person name="Kuo A."/>
            <person name="Mitros T."/>
            <person name="Fritz-Laylin L.K."/>
            <person name="Hellsten U."/>
            <person name="Chapman J."/>
            <person name="Simakov O."/>
            <person name="Rensing S.A."/>
            <person name="Terry A."/>
            <person name="Pangilinan J."/>
            <person name="Kapitonov V."/>
            <person name="Jurka J."/>
            <person name="Salamov A."/>
            <person name="Shapiro H."/>
            <person name="Schmutz J."/>
            <person name="Grimwood J."/>
            <person name="Lindquist E."/>
            <person name="Lucas S."/>
            <person name="Grigoriev I.V."/>
            <person name="Schmitt R."/>
            <person name="Kirk D."/>
            <person name="Rokhsar D.S."/>
        </authorList>
    </citation>
    <scope>NUCLEOTIDE SEQUENCE [LARGE SCALE GENOMIC DNA]</scope>
    <source>
        <strain evidence="4">f. Nagariensis / Eve</strain>
    </source>
</reference>
<dbReference type="Gene3D" id="1.25.40.180">
    <property type="match status" value="1"/>
</dbReference>
<dbReference type="STRING" id="3068.D8TZD1"/>
<keyword evidence="2" id="KW-0732">Signal</keyword>
<name>D8TZD1_VOLCA</name>
<evidence type="ECO:0000313" key="4">
    <source>
        <dbReference type="Proteomes" id="UP000001058"/>
    </source>
</evidence>
<dbReference type="AlphaFoldDB" id="D8TZD1"/>
<dbReference type="Proteomes" id="UP000001058">
    <property type="component" value="Unassembled WGS sequence"/>
</dbReference>